<dbReference type="InterPro" id="IPR019862">
    <property type="entry name" value="Motility-assoc_prot_GldE"/>
</dbReference>
<dbReference type="InterPro" id="IPR044751">
    <property type="entry name" value="Ion_transp-like_CBS"/>
</dbReference>
<dbReference type="Proteomes" id="UP000251835">
    <property type="component" value="Unassembled WGS sequence"/>
</dbReference>
<keyword evidence="3" id="KW-1003">Cell membrane</keyword>
<protein>
    <submittedName>
        <fullName evidence="14">Gliding motility-associated protein GldE</fullName>
    </submittedName>
</protein>
<dbReference type="Pfam" id="PF03471">
    <property type="entry name" value="CorC_HlyC"/>
    <property type="match status" value="1"/>
</dbReference>
<sequence>MAIIIVILAILLICSALISGSEVAFFAIYSKDKKRIEQDDPLSKHDIVRRLLENPSRLIATIFIANNFVNIGIVVLSKYISDQLFTFPNATATLRLLIEIIAISSLILLFGEIIPKVYANKKPVLFASFMARTIRFLEKLFYPLASIFIRSLKMFEKKVKKDGSVSLDELSHAIEIASDEIEEERDMLEGIVRFANINAEEVMRSRMDVVAVEINTTFTKLKAVIIDSGFSRIPVFVKTFDDVRGVLYVKDLLPHIDKPASFRWQTLIRQPYFVPENKKINDLLQDFQTKKMHMAIVIDEYGGSSGIITLEDVLEEVVGEITDEYDEEEKWYSKKGPKKYAFEGKTPIDDFEEIMGLDEGYLLEEDMEADSLAGLLLELKGAFPAKDEKIIYKGFTFIPTAFGERRIKQIEVIIDEKSED</sequence>
<dbReference type="FunFam" id="3.10.580.10:FF:000002">
    <property type="entry name" value="Magnesium/cobalt efflux protein CorC"/>
    <property type="match status" value="1"/>
</dbReference>
<comment type="similarity">
    <text evidence="2">Belongs to the UPF0053 family.</text>
</comment>
<keyword evidence="6 10" id="KW-1133">Transmembrane helix</keyword>
<dbReference type="InterPro" id="IPR002550">
    <property type="entry name" value="CNNM"/>
</dbReference>
<evidence type="ECO:0000256" key="1">
    <source>
        <dbReference type="ARBA" id="ARBA00004651"/>
    </source>
</evidence>
<evidence type="ECO:0000259" key="12">
    <source>
        <dbReference type="PROSITE" id="PS51371"/>
    </source>
</evidence>
<dbReference type="Pfam" id="PF01595">
    <property type="entry name" value="CNNM"/>
    <property type="match status" value="1"/>
</dbReference>
<comment type="caution">
    <text evidence="14">The sequence shown here is derived from an EMBL/GenBank/DDBJ whole genome shotgun (WGS) entry which is preliminary data.</text>
</comment>
<keyword evidence="15" id="KW-1185">Reference proteome</keyword>
<evidence type="ECO:0000313" key="15">
    <source>
        <dbReference type="Proteomes" id="UP000251835"/>
    </source>
</evidence>
<dbReference type="InterPro" id="IPR036318">
    <property type="entry name" value="FAD-bd_PCMH-like_sf"/>
</dbReference>
<dbReference type="PROSITE" id="PS51371">
    <property type="entry name" value="CBS"/>
    <property type="match status" value="2"/>
</dbReference>
<keyword evidence="4 10" id="KW-0812">Transmembrane</keyword>
<dbReference type="SUPFAM" id="SSF54631">
    <property type="entry name" value="CBS-domain pair"/>
    <property type="match status" value="1"/>
</dbReference>
<keyword evidence="8 10" id="KW-0472">Membrane</keyword>
<dbReference type="PANTHER" id="PTHR22777">
    <property type="entry name" value="HEMOLYSIN-RELATED"/>
    <property type="match status" value="1"/>
</dbReference>
<evidence type="ECO:0000256" key="9">
    <source>
        <dbReference type="PROSITE-ProRule" id="PRU00703"/>
    </source>
</evidence>
<dbReference type="InterPro" id="IPR000644">
    <property type="entry name" value="CBS_dom"/>
</dbReference>
<dbReference type="PANTHER" id="PTHR22777:SF32">
    <property type="entry name" value="UPF0053 INNER MEMBRANE PROTEIN YFJD"/>
    <property type="match status" value="1"/>
</dbReference>
<accession>A0A7L4UR39</accession>
<evidence type="ECO:0000256" key="3">
    <source>
        <dbReference type="ARBA" id="ARBA00022475"/>
    </source>
</evidence>
<feature type="domain" description="CBS" evidence="12">
    <location>
        <begin position="267"/>
        <end position="324"/>
    </location>
</feature>
<dbReference type="CDD" id="cd04590">
    <property type="entry name" value="CBS_pair_CorC_HlyC_assoc"/>
    <property type="match status" value="1"/>
</dbReference>
<feature type="domain" description="CNNM transmembrane" evidence="13">
    <location>
        <begin position="1"/>
        <end position="187"/>
    </location>
</feature>
<dbReference type="NCBIfam" id="TIGR03520">
    <property type="entry name" value="GldE"/>
    <property type="match status" value="1"/>
</dbReference>
<name>A0A7L4UR39_BALHA</name>
<evidence type="ECO:0000256" key="6">
    <source>
        <dbReference type="ARBA" id="ARBA00022989"/>
    </source>
</evidence>
<dbReference type="EMBL" id="QENZ01000003">
    <property type="protein sequence ID" value="PVX51911.1"/>
    <property type="molecule type" value="Genomic_DNA"/>
</dbReference>
<dbReference type="Gene3D" id="3.30.465.10">
    <property type="match status" value="1"/>
</dbReference>
<evidence type="ECO:0000256" key="8">
    <source>
        <dbReference type="ARBA" id="ARBA00023136"/>
    </source>
</evidence>
<dbReference type="AlphaFoldDB" id="A0A7L4UR39"/>
<dbReference type="InterPro" id="IPR005170">
    <property type="entry name" value="Transptr-assoc_dom"/>
</dbReference>
<evidence type="ECO:0000256" key="7">
    <source>
        <dbReference type="ARBA" id="ARBA00023122"/>
    </source>
</evidence>
<feature type="domain" description="CBS" evidence="12">
    <location>
        <begin position="203"/>
        <end position="262"/>
    </location>
</feature>
<keyword evidence="5" id="KW-0677">Repeat</keyword>
<evidence type="ECO:0000256" key="10">
    <source>
        <dbReference type="PROSITE-ProRule" id="PRU01193"/>
    </source>
</evidence>
<evidence type="ECO:0000259" key="13">
    <source>
        <dbReference type="PROSITE" id="PS51846"/>
    </source>
</evidence>
<dbReference type="Pfam" id="PF00571">
    <property type="entry name" value="CBS"/>
    <property type="match status" value="2"/>
</dbReference>
<dbReference type="Gene3D" id="3.10.580.10">
    <property type="entry name" value="CBS-domain"/>
    <property type="match status" value="1"/>
</dbReference>
<dbReference type="InterPro" id="IPR016169">
    <property type="entry name" value="FAD-bd_PCMH_sub2"/>
</dbReference>
<evidence type="ECO:0000256" key="5">
    <source>
        <dbReference type="ARBA" id="ARBA00022737"/>
    </source>
</evidence>
<gene>
    <name evidence="14" type="ORF">C7377_0204</name>
</gene>
<evidence type="ECO:0000256" key="2">
    <source>
        <dbReference type="ARBA" id="ARBA00006337"/>
    </source>
</evidence>
<reference evidence="14 15" key="1">
    <citation type="submission" date="2018-05" db="EMBL/GenBank/DDBJ databases">
        <title>Genomic Encyclopedia of Type Strains, Phase IV (KMG-IV): sequencing the most valuable type-strain genomes for metagenomic binning, comparative biology and taxonomic classification.</title>
        <authorList>
            <person name="Goeker M."/>
        </authorList>
    </citation>
    <scope>NUCLEOTIDE SEQUENCE [LARGE SCALE GENOMIC DNA]</scope>
    <source>
        <strain evidence="14 15">DSM 28579</strain>
    </source>
</reference>
<dbReference type="InterPro" id="IPR046342">
    <property type="entry name" value="CBS_dom_sf"/>
</dbReference>
<keyword evidence="7 9" id="KW-0129">CBS domain</keyword>
<evidence type="ECO:0000313" key="14">
    <source>
        <dbReference type="EMBL" id="PVX51911.1"/>
    </source>
</evidence>
<feature type="transmembrane region" description="Helical" evidence="11">
    <location>
        <begin position="58"/>
        <end position="80"/>
    </location>
</feature>
<dbReference type="SUPFAM" id="SSF56176">
    <property type="entry name" value="FAD-binding/transporter-associated domain-like"/>
    <property type="match status" value="1"/>
</dbReference>
<dbReference type="PROSITE" id="PS51846">
    <property type="entry name" value="CNNM"/>
    <property type="match status" value="1"/>
</dbReference>
<dbReference type="GO" id="GO:0050660">
    <property type="term" value="F:flavin adenine dinucleotide binding"/>
    <property type="evidence" value="ECO:0007669"/>
    <property type="project" value="InterPro"/>
</dbReference>
<organism evidence="14 15">
    <name type="scientific">Balneicella halophila</name>
    <dbReference type="NCBI Taxonomy" id="1537566"/>
    <lineage>
        <taxon>Bacteria</taxon>
        <taxon>Pseudomonadati</taxon>
        <taxon>Bacteroidota</taxon>
        <taxon>Bacteroidia</taxon>
        <taxon>Bacteroidales</taxon>
        <taxon>Balneicellaceae</taxon>
        <taxon>Balneicella</taxon>
    </lineage>
</organism>
<dbReference type="SMART" id="SM00116">
    <property type="entry name" value="CBS"/>
    <property type="match status" value="2"/>
</dbReference>
<dbReference type="GO" id="GO:0005886">
    <property type="term" value="C:plasma membrane"/>
    <property type="evidence" value="ECO:0007669"/>
    <property type="project" value="UniProtKB-SubCell"/>
</dbReference>
<comment type="subcellular location">
    <subcellularLocation>
        <location evidence="1">Cell membrane</location>
        <topology evidence="1">Multi-pass membrane protein</topology>
    </subcellularLocation>
</comment>
<feature type="transmembrane region" description="Helical" evidence="11">
    <location>
        <begin position="92"/>
        <end position="114"/>
    </location>
</feature>
<evidence type="ECO:0000256" key="11">
    <source>
        <dbReference type="SAM" id="Phobius"/>
    </source>
</evidence>
<proteinExistence type="inferred from homology"/>
<dbReference type="SMART" id="SM01091">
    <property type="entry name" value="CorC_HlyC"/>
    <property type="match status" value="1"/>
</dbReference>
<evidence type="ECO:0000256" key="4">
    <source>
        <dbReference type="ARBA" id="ARBA00022692"/>
    </source>
</evidence>